<proteinExistence type="predicted"/>
<evidence type="ECO:0000313" key="2">
    <source>
        <dbReference type="Proteomes" id="UP000018948"/>
    </source>
</evidence>
<dbReference type="AlphaFoldDB" id="W2ZY70"/>
<comment type="caution">
    <text evidence="1">The sequence shown here is derived from an EMBL/GenBank/DDBJ whole genome shotgun (WGS) entry which is preliminary data.</text>
</comment>
<reference evidence="1 2" key="1">
    <citation type="submission" date="2013-11" db="EMBL/GenBank/DDBJ databases">
        <title>The Genome Sequence of Phytophthora parasitica P10297.</title>
        <authorList>
            <consortium name="The Broad Institute Genomics Platform"/>
            <person name="Russ C."/>
            <person name="Tyler B."/>
            <person name="Panabieres F."/>
            <person name="Shan W."/>
            <person name="Tripathy S."/>
            <person name="Grunwald N."/>
            <person name="Machado M."/>
            <person name="Johnson C.S."/>
            <person name="Walker B."/>
            <person name="Young S.K."/>
            <person name="Zeng Q."/>
            <person name="Gargeya S."/>
            <person name="Fitzgerald M."/>
            <person name="Haas B."/>
            <person name="Abouelleil A."/>
            <person name="Allen A.W."/>
            <person name="Alvarado L."/>
            <person name="Arachchi H.M."/>
            <person name="Berlin A.M."/>
            <person name="Chapman S.B."/>
            <person name="Gainer-Dewar J."/>
            <person name="Goldberg J."/>
            <person name="Griggs A."/>
            <person name="Gujja S."/>
            <person name="Hansen M."/>
            <person name="Howarth C."/>
            <person name="Imamovic A."/>
            <person name="Ireland A."/>
            <person name="Larimer J."/>
            <person name="McCowan C."/>
            <person name="Murphy C."/>
            <person name="Pearson M."/>
            <person name="Poon T.W."/>
            <person name="Priest M."/>
            <person name="Roberts A."/>
            <person name="Saif S."/>
            <person name="Shea T."/>
            <person name="Sisk P."/>
            <person name="Sykes S."/>
            <person name="Wortman J."/>
            <person name="Nusbaum C."/>
            <person name="Birren B."/>
        </authorList>
    </citation>
    <scope>NUCLEOTIDE SEQUENCE [LARGE SCALE GENOMIC DNA]</scope>
    <source>
        <strain evidence="1 2">P10297</strain>
    </source>
</reference>
<feature type="non-terminal residue" evidence="1">
    <location>
        <position position="1"/>
    </location>
</feature>
<name>W2ZY70_PHYNI</name>
<gene>
    <name evidence="1" type="ORF">F442_03012</name>
</gene>
<evidence type="ECO:0000313" key="1">
    <source>
        <dbReference type="EMBL" id="ETP51906.1"/>
    </source>
</evidence>
<sequence>GAVLFLTHVSGRGKMHLSSHYTFTSLSHTAKVPWALWRPRSKCCRLPHPSSCDSLPGPIFSASTRPKQRARCRSSLSLCFSPIASYLCGTATCLRTFSLSSSRQSWVLSPAEDSSPSSIATRTTSALFTKSALQFSSSSYWFVYTAQLALLVSQSSQSPSHGCDFYRNVHRPVRGSVSNDTKDHTYQIDGLNAAHALSCELLQ</sequence>
<dbReference type="Proteomes" id="UP000018948">
    <property type="component" value="Unassembled WGS sequence"/>
</dbReference>
<organism evidence="1 2">
    <name type="scientific">Phytophthora nicotianae P10297</name>
    <dbReference type="NCBI Taxonomy" id="1317064"/>
    <lineage>
        <taxon>Eukaryota</taxon>
        <taxon>Sar</taxon>
        <taxon>Stramenopiles</taxon>
        <taxon>Oomycota</taxon>
        <taxon>Peronosporomycetes</taxon>
        <taxon>Peronosporales</taxon>
        <taxon>Peronosporaceae</taxon>
        <taxon>Phytophthora</taxon>
    </lineage>
</organism>
<protein>
    <submittedName>
        <fullName evidence="1">Uncharacterized protein</fullName>
    </submittedName>
</protein>
<dbReference type="EMBL" id="ANIY01000697">
    <property type="protein sequence ID" value="ETP51906.1"/>
    <property type="molecule type" value="Genomic_DNA"/>
</dbReference>
<accession>W2ZY70</accession>